<feature type="transmembrane region" description="Helical" evidence="4">
    <location>
        <begin position="261"/>
        <end position="283"/>
    </location>
</feature>
<dbReference type="SUPFAM" id="SSF55781">
    <property type="entry name" value="GAF domain-like"/>
    <property type="match status" value="1"/>
</dbReference>
<sequence>MALSLLAVILLLFAMLRIVRLERKSACRTFLALPFCAAALLEFFDLAALRGLFPYVAWKRLSLGVEALFPALWLLVSLTYARDLAERGLSRSTRLMLASSLALVLVPVLMPEASLYYAPDFPLEQMLFLTDAGYYFYVVMLVLLVVALTNFESTLVNASSEALWRVKLDIVALGSMLAVLVFYYTNALLYRSLNMELVPLRSLVFILASLMIVYSRTHWRGTARVKVSQAVLLKSVVLTVIAGYLLLLGSIGEAMKYFGSLFPRVLALSLGFIAGMLLLLLLLSERAKRELKVLLHKHFYQSKYDYRAQWLSLTERLASFQSGEELLNLVLSAYCDIFGVRGGALYLHQEGCGWFCATGILELEEVKSTMADDNPLVAYLRDRRWVFCSRDNNPEILEANRQWLQELKVSFVIPLFEGGKVTGFIVLGEQVVPDEEYRYEDYDLMKAIARQASVAIQHQRLSQQLTQAKAMEAVGNLATFVVHDLKNLAATVSLVVENAREHLDNPEFQKDMLSSLGNTTKKMHALIGRLRNLGESELLHMRQVDLLALARHSARLVQGRTVTVLGTPEKVLGDEEELQKVLLNLLLNAVEASEPGTPIVAEVGCAESPFLKVSDSGCGMSPLFIRNELFAPFKTTKQTGLGIGLYQCRQIVAAHGGRIEVCSAQGEGTVFTVWFPSSAAGTGQLITKPA</sequence>
<dbReference type="InterPro" id="IPR036097">
    <property type="entry name" value="HisK_dim/P_sf"/>
</dbReference>
<feature type="transmembrane region" description="Helical" evidence="4">
    <location>
        <begin position="168"/>
        <end position="185"/>
    </location>
</feature>
<feature type="transmembrane region" description="Helical" evidence="4">
    <location>
        <begin position="197"/>
        <end position="215"/>
    </location>
</feature>
<dbReference type="SUPFAM" id="SSF47384">
    <property type="entry name" value="Homodimeric domain of signal transducing histidine kinase"/>
    <property type="match status" value="1"/>
</dbReference>
<keyword evidence="7" id="KW-1185">Reference proteome</keyword>
<dbReference type="PRINTS" id="PR00344">
    <property type="entry name" value="BCTRLSENSOR"/>
</dbReference>
<feature type="transmembrane region" description="Helical" evidence="4">
    <location>
        <begin position="227"/>
        <end position="249"/>
    </location>
</feature>
<dbReference type="Proteomes" id="UP000515472">
    <property type="component" value="Chromosome"/>
</dbReference>
<dbReference type="Gene3D" id="3.30.450.40">
    <property type="match status" value="1"/>
</dbReference>
<evidence type="ECO:0000256" key="1">
    <source>
        <dbReference type="ARBA" id="ARBA00000085"/>
    </source>
</evidence>
<name>A0A6S6M258_9BACT</name>
<evidence type="ECO:0000256" key="4">
    <source>
        <dbReference type="SAM" id="Phobius"/>
    </source>
</evidence>
<dbReference type="RefSeq" id="WP_185242487.1">
    <property type="nucleotide sequence ID" value="NZ_AP023213.1"/>
</dbReference>
<organism evidence="6 7">
    <name type="scientific">Citrifermentans bremense</name>
    <dbReference type="NCBI Taxonomy" id="60035"/>
    <lineage>
        <taxon>Bacteria</taxon>
        <taxon>Pseudomonadati</taxon>
        <taxon>Thermodesulfobacteriota</taxon>
        <taxon>Desulfuromonadia</taxon>
        <taxon>Geobacterales</taxon>
        <taxon>Geobacteraceae</taxon>
        <taxon>Citrifermentans</taxon>
    </lineage>
</organism>
<evidence type="ECO:0000313" key="7">
    <source>
        <dbReference type="Proteomes" id="UP000515472"/>
    </source>
</evidence>
<dbReference type="InterPro" id="IPR014265">
    <property type="entry name" value="XrtA/PrsK"/>
</dbReference>
<keyword evidence="4" id="KW-0812">Transmembrane</keyword>
<dbReference type="InterPro" id="IPR005467">
    <property type="entry name" value="His_kinase_dom"/>
</dbReference>
<accession>A0A6S6M258</accession>
<feature type="transmembrane region" description="Helical" evidence="4">
    <location>
        <begin position="95"/>
        <end position="114"/>
    </location>
</feature>
<dbReference type="Gene3D" id="1.10.287.130">
    <property type="match status" value="1"/>
</dbReference>
<dbReference type="Pfam" id="PF02518">
    <property type="entry name" value="HATPase_c"/>
    <property type="match status" value="1"/>
</dbReference>
<dbReference type="EC" id="2.7.13.3" evidence="2"/>
<dbReference type="SUPFAM" id="SSF55874">
    <property type="entry name" value="ATPase domain of HSP90 chaperone/DNA topoisomerase II/histidine kinase"/>
    <property type="match status" value="1"/>
</dbReference>
<dbReference type="EMBL" id="AP023213">
    <property type="protein sequence ID" value="BCG47620.1"/>
    <property type="molecule type" value="Genomic_DNA"/>
</dbReference>
<protein>
    <recommendedName>
        <fullName evidence="2">histidine kinase</fullName>
        <ecNumber evidence="2">2.7.13.3</ecNumber>
    </recommendedName>
</protein>
<feature type="transmembrane region" description="Helical" evidence="4">
    <location>
        <begin position="31"/>
        <end position="53"/>
    </location>
</feature>
<dbReference type="SMART" id="SM00065">
    <property type="entry name" value="GAF"/>
    <property type="match status" value="1"/>
</dbReference>
<dbReference type="Pfam" id="PF13185">
    <property type="entry name" value="GAF_2"/>
    <property type="match status" value="1"/>
</dbReference>
<dbReference type="InterPro" id="IPR003018">
    <property type="entry name" value="GAF"/>
</dbReference>
<comment type="catalytic activity">
    <reaction evidence="1">
        <text>ATP + protein L-histidine = ADP + protein N-phospho-L-histidine.</text>
        <dbReference type="EC" id="2.7.13.3"/>
    </reaction>
</comment>
<dbReference type="InterPro" id="IPR029016">
    <property type="entry name" value="GAF-like_dom_sf"/>
</dbReference>
<dbReference type="InterPro" id="IPR004358">
    <property type="entry name" value="Sig_transdc_His_kin-like_C"/>
</dbReference>
<feature type="transmembrane region" description="Helical" evidence="4">
    <location>
        <begin position="134"/>
        <end position="156"/>
    </location>
</feature>
<dbReference type="PANTHER" id="PTHR43065:SF51">
    <property type="entry name" value="HISTIDINE KINASE"/>
    <property type="match status" value="1"/>
</dbReference>
<dbReference type="Gene3D" id="3.30.565.10">
    <property type="entry name" value="Histidine kinase-like ATPase, C-terminal domain"/>
    <property type="match status" value="1"/>
</dbReference>
<dbReference type="SMART" id="SM00387">
    <property type="entry name" value="HATPase_c"/>
    <property type="match status" value="1"/>
</dbReference>
<keyword evidence="4" id="KW-1133">Transmembrane helix</keyword>
<feature type="domain" description="Histidine kinase" evidence="5">
    <location>
        <begin position="480"/>
        <end position="679"/>
    </location>
</feature>
<keyword evidence="6" id="KW-0675">Receptor</keyword>
<proteinExistence type="predicted"/>
<keyword evidence="4" id="KW-0472">Membrane</keyword>
<evidence type="ECO:0000313" key="6">
    <source>
        <dbReference type="EMBL" id="BCG47620.1"/>
    </source>
</evidence>
<dbReference type="InterPro" id="IPR003594">
    <property type="entry name" value="HATPase_dom"/>
</dbReference>
<dbReference type="InterPro" id="IPR036890">
    <property type="entry name" value="HATPase_C_sf"/>
</dbReference>
<dbReference type="AlphaFoldDB" id="A0A6S6M258"/>
<dbReference type="NCBIfam" id="TIGR02916">
    <property type="entry name" value="PEP_his_kin"/>
    <property type="match status" value="1"/>
</dbReference>
<evidence type="ECO:0000256" key="3">
    <source>
        <dbReference type="ARBA" id="ARBA00022553"/>
    </source>
</evidence>
<dbReference type="PANTHER" id="PTHR43065">
    <property type="entry name" value="SENSOR HISTIDINE KINASE"/>
    <property type="match status" value="1"/>
</dbReference>
<dbReference type="InterPro" id="IPR003661">
    <property type="entry name" value="HisK_dim/P_dom"/>
</dbReference>
<gene>
    <name evidence="6" type="ORF">GEOBRER4_n2458</name>
</gene>
<evidence type="ECO:0000256" key="2">
    <source>
        <dbReference type="ARBA" id="ARBA00012438"/>
    </source>
</evidence>
<dbReference type="CDD" id="cd00082">
    <property type="entry name" value="HisKA"/>
    <property type="match status" value="1"/>
</dbReference>
<dbReference type="KEGG" id="gbn:GEOBRER4_23700"/>
<keyword evidence="3" id="KW-0597">Phosphoprotein</keyword>
<dbReference type="PROSITE" id="PS50109">
    <property type="entry name" value="HIS_KIN"/>
    <property type="match status" value="1"/>
</dbReference>
<reference evidence="6 7" key="1">
    <citation type="submission" date="2020-06" db="EMBL/GenBank/DDBJ databases">
        <title>Interaction of electrochemicaly active bacteria, Geobacter bremensis R4 on different carbon anode.</title>
        <authorList>
            <person name="Meng L."/>
            <person name="Yoshida N."/>
        </authorList>
    </citation>
    <scope>NUCLEOTIDE SEQUENCE [LARGE SCALE GENOMIC DNA]</scope>
    <source>
        <strain evidence="6 7">R4</strain>
    </source>
</reference>
<evidence type="ECO:0000259" key="5">
    <source>
        <dbReference type="PROSITE" id="PS50109"/>
    </source>
</evidence>
<dbReference type="GO" id="GO:0000155">
    <property type="term" value="F:phosphorelay sensor kinase activity"/>
    <property type="evidence" value="ECO:0007669"/>
    <property type="project" value="InterPro"/>
</dbReference>